<dbReference type="Gene3D" id="3.40.50.300">
    <property type="entry name" value="P-loop containing nucleotide triphosphate hydrolases"/>
    <property type="match status" value="1"/>
</dbReference>
<evidence type="ECO:0000256" key="8">
    <source>
        <dbReference type="ARBA" id="ARBA00023136"/>
    </source>
</evidence>
<dbReference type="SMART" id="SM00382">
    <property type="entry name" value="AAA"/>
    <property type="match status" value="1"/>
</dbReference>
<evidence type="ECO:0000259" key="11">
    <source>
        <dbReference type="PROSITE" id="PS51866"/>
    </source>
</evidence>
<protein>
    <submittedName>
        <fullName evidence="12">Molybdate transport system ATP-binding protein</fullName>
    </submittedName>
</protein>
<dbReference type="Pfam" id="PF00005">
    <property type="entry name" value="ABC_tran"/>
    <property type="match status" value="1"/>
</dbReference>
<dbReference type="OrthoDB" id="9802264at2"/>
<dbReference type="PROSITE" id="PS00211">
    <property type="entry name" value="ABC_TRANSPORTER_1"/>
    <property type="match status" value="1"/>
</dbReference>
<dbReference type="InterPro" id="IPR017871">
    <property type="entry name" value="ABC_transporter-like_CS"/>
</dbReference>
<dbReference type="Pfam" id="PF03459">
    <property type="entry name" value="TOBE"/>
    <property type="match status" value="1"/>
</dbReference>
<dbReference type="InterPro" id="IPR008995">
    <property type="entry name" value="Mo/tungstate-bd_C_term_dom"/>
</dbReference>
<keyword evidence="3 9" id="KW-0500">Molybdenum</keyword>
<dbReference type="PROSITE" id="PS50893">
    <property type="entry name" value="ABC_TRANSPORTER_2"/>
    <property type="match status" value="1"/>
</dbReference>
<keyword evidence="2" id="KW-1003">Cell membrane</keyword>
<dbReference type="InterPro" id="IPR027417">
    <property type="entry name" value="P-loop_NTPase"/>
</dbReference>
<reference evidence="12 13" key="1">
    <citation type="submission" date="2016-12" db="EMBL/GenBank/DDBJ databases">
        <authorList>
            <person name="Song W.-J."/>
            <person name="Kurnit D.M."/>
        </authorList>
    </citation>
    <scope>NUCLEOTIDE SEQUENCE [LARGE SCALE GENOMIC DNA]</scope>
    <source>
        <strain evidence="12 13">175</strain>
    </source>
</reference>
<evidence type="ECO:0000256" key="6">
    <source>
        <dbReference type="ARBA" id="ARBA00022840"/>
    </source>
</evidence>
<dbReference type="InterPro" id="IPR050334">
    <property type="entry name" value="Molybdenum_import_ModC"/>
</dbReference>
<dbReference type="Gene3D" id="2.40.50.100">
    <property type="match status" value="1"/>
</dbReference>
<sequence>MLHLDVALNRGRFDLEAQLDLDGGVTGLFGPSGSGKSTLLGILAGLVRPDRGRITLHGEPIYDSASGLCLPPHRRRIGLVFQDSQLFPHYSVKGNLLYGFKRRPAPERRFQFDDIVDLLALRPLLDAHPRRISGGEKQRVALGRSLLAAPRLLLLDEPLAALDTNLKAQILPFLQKIRDELKLPMIFVSHALPEILHLTDRMALVGGGRILAFGDLGDILMGQGHGGPRPLGPDNLLAATVEGHDPDHGCTLARCGPTRLALPLRAELAPGDIAYVSLHRGEIALSRREITEISIQNQFAGRILRIESKGSGVQVWIDAGSPLVAEITPRSARDLALAVGDTLYCLVKTRSFSYLLDRAGNPSQPASPVRPAQPPP</sequence>
<keyword evidence="1" id="KW-0813">Transport</keyword>
<dbReference type="GO" id="GO:0140359">
    <property type="term" value="F:ABC-type transporter activity"/>
    <property type="evidence" value="ECO:0007669"/>
    <property type="project" value="InterPro"/>
</dbReference>
<dbReference type="GO" id="GO:0016887">
    <property type="term" value="F:ATP hydrolysis activity"/>
    <property type="evidence" value="ECO:0007669"/>
    <property type="project" value="InterPro"/>
</dbReference>
<evidence type="ECO:0000256" key="3">
    <source>
        <dbReference type="ARBA" id="ARBA00022505"/>
    </source>
</evidence>
<evidence type="ECO:0000256" key="5">
    <source>
        <dbReference type="ARBA" id="ARBA00022741"/>
    </source>
</evidence>
<dbReference type="PROSITE" id="PS51866">
    <property type="entry name" value="MOP"/>
    <property type="match status" value="1"/>
</dbReference>
<keyword evidence="5" id="KW-0547">Nucleotide-binding</keyword>
<evidence type="ECO:0000259" key="10">
    <source>
        <dbReference type="PROSITE" id="PS50893"/>
    </source>
</evidence>
<evidence type="ECO:0000256" key="4">
    <source>
        <dbReference type="ARBA" id="ARBA00022519"/>
    </source>
</evidence>
<dbReference type="Proteomes" id="UP000192923">
    <property type="component" value="Unassembled WGS sequence"/>
</dbReference>
<evidence type="ECO:0000256" key="1">
    <source>
        <dbReference type="ARBA" id="ARBA00022448"/>
    </source>
</evidence>
<dbReference type="EMBL" id="FXAM01000001">
    <property type="protein sequence ID" value="SMF94259.1"/>
    <property type="molecule type" value="Genomic_DNA"/>
</dbReference>
<accession>A0A1Y6CUC5</accession>
<feature type="domain" description="Mop" evidence="11">
    <location>
        <begin position="292"/>
        <end position="356"/>
    </location>
</feature>
<evidence type="ECO:0000313" key="13">
    <source>
        <dbReference type="Proteomes" id="UP000192923"/>
    </source>
</evidence>
<dbReference type="SUPFAM" id="SSF52540">
    <property type="entry name" value="P-loop containing nucleoside triphosphate hydrolases"/>
    <property type="match status" value="1"/>
</dbReference>
<dbReference type="PANTHER" id="PTHR43514">
    <property type="entry name" value="ABC TRANSPORTER I FAMILY MEMBER 10"/>
    <property type="match status" value="1"/>
</dbReference>
<gene>
    <name evidence="12" type="ORF">SAMN02949497_1568</name>
</gene>
<keyword evidence="8" id="KW-0472">Membrane</keyword>
<organism evidence="12 13">
    <name type="scientific">Methylomagnum ishizawai</name>
    <dbReference type="NCBI Taxonomy" id="1760988"/>
    <lineage>
        <taxon>Bacteria</taxon>
        <taxon>Pseudomonadati</taxon>
        <taxon>Pseudomonadota</taxon>
        <taxon>Gammaproteobacteria</taxon>
        <taxon>Methylococcales</taxon>
        <taxon>Methylococcaceae</taxon>
        <taxon>Methylomagnum</taxon>
    </lineage>
</organism>
<dbReference type="NCBIfam" id="TIGR02142">
    <property type="entry name" value="modC_ABC"/>
    <property type="match status" value="1"/>
</dbReference>
<dbReference type="GO" id="GO:0015098">
    <property type="term" value="F:molybdate ion transmembrane transporter activity"/>
    <property type="evidence" value="ECO:0007669"/>
    <property type="project" value="InterPro"/>
</dbReference>
<feature type="domain" description="ABC transporter" evidence="10">
    <location>
        <begin position="1"/>
        <end position="232"/>
    </location>
</feature>
<keyword evidence="13" id="KW-1185">Reference proteome</keyword>
<evidence type="ECO:0000256" key="9">
    <source>
        <dbReference type="PROSITE-ProRule" id="PRU01213"/>
    </source>
</evidence>
<dbReference type="InterPro" id="IPR005116">
    <property type="entry name" value="Transp-assoc_OB_typ1"/>
</dbReference>
<proteinExistence type="predicted"/>
<dbReference type="InterPro" id="IPR003439">
    <property type="entry name" value="ABC_transporter-like_ATP-bd"/>
</dbReference>
<keyword evidence="4" id="KW-0997">Cell inner membrane</keyword>
<dbReference type="InterPro" id="IPR003593">
    <property type="entry name" value="AAA+_ATPase"/>
</dbReference>
<dbReference type="PANTHER" id="PTHR43514:SF4">
    <property type="entry name" value="ABC TRANSPORTER I FAMILY MEMBER 10"/>
    <property type="match status" value="1"/>
</dbReference>
<dbReference type="AlphaFoldDB" id="A0A1Y6CUC5"/>
<dbReference type="InterPro" id="IPR004606">
    <property type="entry name" value="Mop_domain"/>
</dbReference>
<dbReference type="GO" id="GO:0005524">
    <property type="term" value="F:ATP binding"/>
    <property type="evidence" value="ECO:0007669"/>
    <property type="project" value="UniProtKB-KW"/>
</dbReference>
<dbReference type="RefSeq" id="WP_085211475.1">
    <property type="nucleotide sequence ID" value="NZ_FXAM01000001.1"/>
</dbReference>
<keyword evidence="6 12" id="KW-0067">ATP-binding</keyword>
<evidence type="ECO:0000256" key="7">
    <source>
        <dbReference type="ARBA" id="ARBA00022967"/>
    </source>
</evidence>
<evidence type="ECO:0000313" key="12">
    <source>
        <dbReference type="EMBL" id="SMF94259.1"/>
    </source>
</evidence>
<evidence type="ECO:0000256" key="2">
    <source>
        <dbReference type="ARBA" id="ARBA00022475"/>
    </source>
</evidence>
<dbReference type="InterPro" id="IPR011868">
    <property type="entry name" value="ModC_ABC_ATP-bd"/>
</dbReference>
<name>A0A1Y6CUC5_9GAMM</name>
<keyword evidence="7" id="KW-1278">Translocase</keyword>
<dbReference type="SUPFAM" id="SSF50331">
    <property type="entry name" value="MOP-like"/>
    <property type="match status" value="1"/>
</dbReference>
<dbReference type="STRING" id="1760988.SAMN02949497_1568"/>
<dbReference type="GO" id="GO:0016020">
    <property type="term" value="C:membrane"/>
    <property type="evidence" value="ECO:0007669"/>
    <property type="project" value="InterPro"/>
</dbReference>